<proteinExistence type="inferred from homology"/>
<keyword evidence="8" id="KW-0012">Acyltransferase</keyword>
<dbReference type="GeneID" id="26261443"/>
<dbReference type="AlphaFoldDB" id="A0A0B2ULB7"/>
<feature type="transmembrane region" description="Helical" evidence="8">
    <location>
        <begin position="201"/>
        <end position="221"/>
    </location>
</feature>
<dbReference type="InParanoid" id="A0A0B2ULB7"/>
<comment type="function">
    <text evidence="8">A acetyltransferase, which acetylates the inositol ring of phosphatidylinositol during biosynthesis of GPI-anchor.</text>
</comment>
<protein>
    <recommendedName>
        <fullName evidence="8">GPI-anchored wall transfer protein</fullName>
        <ecNumber evidence="8">2.3.-.-</ecNumber>
    </recommendedName>
</protein>
<dbReference type="InterPro" id="IPR009447">
    <property type="entry name" value="PIGW/GWT1"/>
</dbReference>
<name>A0A0B2ULB7_9MICR</name>
<dbReference type="Proteomes" id="UP000031056">
    <property type="component" value="Unassembled WGS sequence"/>
</dbReference>
<feature type="transmembrane region" description="Helical" evidence="8">
    <location>
        <begin position="295"/>
        <end position="313"/>
    </location>
</feature>
<gene>
    <name evidence="9" type="ORF">M896_040040</name>
</gene>
<dbReference type="Pfam" id="PF06423">
    <property type="entry name" value="GWT1"/>
    <property type="match status" value="1"/>
</dbReference>
<comment type="caution">
    <text evidence="9">The sequence shown here is derived from an EMBL/GenBank/DDBJ whole genome shotgun (WGS) entry which is preliminary data.</text>
</comment>
<feature type="transmembrane region" description="Helical" evidence="8">
    <location>
        <begin position="55"/>
        <end position="73"/>
    </location>
</feature>
<dbReference type="OrthoDB" id="15270at2759"/>
<dbReference type="GO" id="GO:0006506">
    <property type="term" value="P:GPI anchor biosynthetic process"/>
    <property type="evidence" value="ECO:0007669"/>
    <property type="project" value="UniProtKB-UniPathway"/>
</dbReference>
<feature type="transmembrane region" description="Helical" evidence="8">
    <location>
        <begin position="228"/>
        <end position="245"/>
    </location>
</feature>
<feature type="transmembrane region" description="Helical" evidence="8">
    <location>
        <begin position="265"/>
        <end position="283"/>
    </location>
</feature>
<feature type="transmembrane region" description="Helical" evidence="8">
    <location>
        <begin position="386"/>
        <end position="407"/>
    </location>
</feature>
<feature type="transmembrane region" description="Helical" evidence="8">
    <location>
        <begin position="114"/>
        <end position="132"/>
    </location>
</feature>
<keyword evidence="4 8" id="KW-0337">GPI-anchor biosynthesis</keyword>
<dbReference type="FunCoup" id="A0A0B2ULB7">
    <property type="interactions" value="40"/>
</dbReference>
<evidence type="ECO:0000313" key="10">
    <source>
        <dbReference type="Proteomes" id="UP000031056"/>
    </source>
</evidence>
<keyword evidence="8" id="KW-0256">Endoplasmic reticulum</keyword>
<reference evidence="9 10" key="1">
    <citation type="journal article" date="2014" name="MBio">
        <title>The Ordospora colligata genome; evolution of extreme reduction in microsporidia and host-to-parasite horizontal gene transfer.</title>
        <authorList>
            <person name="Pombert J.-F."/>
            <person name="Haag K.L."/>
            <person name="Beidas S."/>
            <person name="Ebert D."/>
            <person name="Keeling P.J."/>
        </authorList>
    </citation>
    <scope>NUCLEOTIDE SEQUENCE [LARGE SCALE GENOMIC DNA]</scope>
    <source>
        <strain evidence="9 10">OC4</strain>
    </source>
</reference>
<evidence type="ECO:0000313" key="9">
    <source>
        <dbReference type="EMBL" id="KHN69812.1"/>
    </source>
</evidence>
<evidence type="ECO:0000256" key="2">
    <source>
        <dbReference type="ARBA" id="ARBA00004687"/>
    </source>
</evidence>
<comment type="subcellular location">
    <subcellularLocation>
        <location evidence="8">Endoplasmic reticulum membrane</location>
        <topology evidence="8">Multi-pass membrane protein</topology>
    </subcellularLocation>
    <subcellularLocation>
        <location evidence="1">Membrane</location>
        <topology evidence="1">Multi-pass membrane protein</topology>
    </subcellularLocation>
</comment>
<dbReference type="RefSeq" id="XP_014563854.1">
    <property type="nucleotide sequence ID" value="XM_014708368.1"/>
</dbReference>
<dbReference type="VEuPathDB" id="MicrosporidiaDB:M896_040040"/>
<dbReference type="GO" id="GO:0072659">
    <property type="term" value="P:protein localization to plasma membrane"/>
    <property type="evidence" value="ECO:0007669"/>
    <property type="project" value="TreeGrafter"/>
</dbReference>
<evidence type="ECO:0000256" key="6">
    <source>
        <dbReference type="ARBA" id="ARBA00022989"/>
    </source>
</evidence>
<comment type="similarity">
    <text evidence="3 8">Belongs to the PIGW family.</text>
</comment>
<feature type="transmembrane region" description="Helical" evidence="8">
    <location>
        <begin position="144"/>
        <end position="163"/>
    </location>
</feature>
<dbReference type="HOGENOM" id="CLU_020802_3_0_1"/>
<dbReference type="GO" id="GO:0005789">
    <property type="term" value="C:endoplasmic reticulum membrane"/>
    <property type="evidence" value="ECO:0007669"/>
    <property type="project" value="UniProtKB-SubCell"/>
</dbReference>
<accession>A0A0B2ULB7</accession>
<dbReference type="PANTHER" id="PTHR20661">
    <property type="entry name" value="PHOSPHATIDYLINOSITOL-GLYCAN BIOSYNTHESIS CLASS W PROTEIN"/>
    <property type="match status" value="1"/>
</dbReference>
<feature type="transmembrane region" description="Helical" evidence="8">
    <location>
        <begin position="319"/>
        <end position="339"/>
    </location>
</feature>
<feature type="transmembrane region" description="Helical" evidence="8">
    <location>
        <begin position="32"/>
        <end position="49"/>
    </location>
</feature>
<evidence type="ECO:0000256" key="1">
    <source>
        <dbReference type="ARBA" id="ARBA00004141"/>
    </source>
</evidence>
<evidence type="ECO:0000256" key="5">
    <source>
        <dbReference type="ARBA" id="ARBA00022692"/>
    </source>
</evidence>
<evidence type="ECO:0000256" key="3">
    <source>
        <dbReference type="ARBA" id="ARBA00007559"/>
    </source>
</evidence>
<keyword evidence="10" id="KW-1185">Reference proteome</keyword>
<keyword evidence="5 8" id="KW-0812">Transmembrane</keyword>
<keyword evidence="8" id="KW-0808">Transferase</keyword>
<dbReference type="GO" id="GO:0032216">
    <property type="term" value="F:glucosaminyl-phosphatidylinositol O-acyltransferase activity"/>
    <property type="evidence" value="ECO:0007669"/>
    <property type="project" value="TreeGrafter"/>
</dbReference>
<dbReference type="EC" id="2.3.-.-" evidence="8"/>
<keyword evidence="7 8" id="KW-0472">Membrane</keyword>
<feature type="transmembrane region" description="Helical" evidence="8">
    <location>
        <begin position="6"/>
        <end position="25"/>
    </location>
</feature>
<dbReference type="UniPathway" id="UPA00196"/>
<organism evidence="9 10">
    <name type="scientific">Ordospora colligata OC4</name>
    <dbReference type="NCBI Taxonomy" id="1354746"/>
    <lineage>
        <taxon>Eukaryota</taxon>
        <taxon>Fungi</taxon>
        <taxon>Fungi incertae sedis</taxon>
        <taxon>Microsporidia</taxon>
        <taxon>Ordosporidae</taxon>
        <taxon>Ordospora</taxon>
    </lineage>
</organism>
<evidence type="ECO:0000256" key="4">
    <source>
        <dbReference type="ARBA" id="ARBA00022502"/>
    </source>
</evidence>
<dbReference type="PANTHER" id="PTHR20661:SF0">
    <property type="entry name" value="PHOSPHATIDYLINOSITOL-GLYCAN BIOSYNTHESIS CLASS W PROTEIN"/>
    <property type="match status" value="1"/>
</dbReference>
<dbReference type="EMBL" id="JOKQ01000004">
    <property type="protein sequence ID" value="KHN69812.1"/>
    <property type="molecule type" value="Genomic_DNA"/>
</dbReference>
<evidence type="ECO:0000256" key="7">
    <source>
        <dbReference type="ARBA" id="ARBA00023136"/>
    </source>
</evidence>
<dbReference type="STRING" id="1354746.A0A0B2ULB7"/>
<keyword evidence="6 8" id="KW-1133">Transmembrane helix</keyword>
<comment type="pathway">
    <text evidence="2 8">Glycolipid biosynthesis; glycosylphosphatidylinositol-anchor biosynthesis.</text>
</comment>
<sequence>MNYLNEIELFATTGITHLSVLFYHLMIPKSMALEFLFTVIPQYVAIVFINQMHIFYMILCVPLVVYFIVSLLYKRKKTSKFLLKEAPNASLVDSNLFDISGSEYMSTAIDRNRLVIILCVAVAIFAADFPFYNDPRLGKSMDYGLKLMDIGVGSFVYNAGFFSTLSNSKKKAKNIIISFAFGALRHASKVIFKLGVDDAEFGVHLNFFFLLCILNILSLFINTKNNTIVGLVMCVLHETFLKFFGLEEIIYNNTRSNIFTANLEGIIFILPQMGMFLMASDISKFMLEDGKIKPMLAHNLLFIITLGISRIYSVSCRRIHNICFCMTIMILHTTHKIIFAALGRWFKIRSLHFHRFTSRHLLFILIWSNILTGINKLIGSNKAPDIIGHTTCIIYLAFVFYIPSILVSKPKKHKIMS</sequence>
<evidence type="ECO:0000256" key="8">
    <source>
        <dbReference type="RuleBase" id="RU280819"/>
    </source>
</evidence>